<gene>
    <name evidence="7" type="primary">tqsA</name>
    <name evidence="7" type="ORF">GCM10007877_36250</name>
</gene>
<dbReference type="Proteomes" id="UP001156870">
    <property type="component" value="Unassembled WGS sequence"/>
</dbReference>
<feature type="transmembrane region" description="Helical" evidence="6">
    <location>
        <begin position="259"/>
        <end position="277"/>
    </location>
</feature>
<feature type="transmembrane region" description="Helical" evidence="6">
    <location>
        <begin position="227"/>
        <end position="252"/>
    </location>
</feature>
<dbReference type="GO" id="GO:0055085">
    <property type="term" value="P:transmembrane transport"/>
    <property type="evidence" value="ECO:0007669"/>
    <property type="project" value="TreeGrafter"/>
</dbReference>
<keyword evidence="4 6" id="KW-1133">Transmembrane helix</keyword>
<dbReference type="PANTHER" id="PTHR21716:SF64">
    <property type="entry name" value="AI-2 TRANSPORT PROTEIN TQSA"/>
    <property type="match status" value="1"/>
</dbReference>
<proteinExistence type="inferred from homology"/>
<dbReference type="PANTHER" id="PTHR21716">
    <property type="entry name" value="TRANSMEMBRANE PROTEIN"/>
    <property type="match status" value="1"/>
</dbReference>
<evidence type="ECO:0000313" key="8">
    <source>
        <dbReference type="Proteomes" id="UP001156870"/>
    </source>
</evidence>
<feature type="transmembrane region" description="Helical" evidence="6">
    <location>
        <begin position="31"/>
        <end position="49"/>
    </location>
</feature>
<comment type="caution">
    <text evidence="7">The sequence shown here is derived from an EMBL/GenBank/DDBJ whole genome shotgun (WGS) entry which is preliminary data.</text>
</comment>
<feature type="transmembrane region" description="Helical" evidence="6">
    <location>
        <begin position="7"/>
        <end position="25"/>
    </location>
</feature>
<feature type="transmembrane region" description="Helical" evidence="6">
    <location>
        <begin position="289"/>
        <end position="311"/>
    </location>
</feature>
<evidence type="ECO:0000313" key="7">
    <source>
        <dbReference type="EMBL" id="GLS27906.1"/>
    </source>
</evidence>
<comment type="subcellular location">
    <subcellularLocation>
        <location evidence="1">Membrane</location>
        <topology evidence="1">Multi-pass membrane protein</topology>
    </subcellularLocation>
</comment>
<dbReference type="EMBL" id="BSPD01000092">
    <property type="protein sequence ID" value="GLS27906.1"/>
    <property type="molecule type" value="Genomic_DNA"/>
</dbReference>
<evidence type="ECO:0000256" key="6">
    <source>
        <dbReference type="SAM" id="Phobius"/>
    </source>
</evidence>
<dbReference type="RefSeq" id="WP_232595130.1">
    <property type="nucleotide sequence ID" value="NZ_BSPD01000092.1"/>
</dbReference>
<evidence type="ECO:0000256" key="4">
    <source>
        <dbReference type="ARBA" id="ARBA00022989"/>
    </source>
</evidence>
<evidence type="ECO:0000256" key="3">
    <source>
        <dbReference type="ARBA" id="ARBA00022692"/>
    </source>
</evidence>
<dbReference type="InterPro" id="IPR002549">
    <property type="entry name" value="AI-2E-like"/>
</dbReference>
<keyword evidence="5 6" id="KW-0472">Membrane</keyword>
<reference evidence="7 8" key="1">
    <citation type="journal article" date="2014" name="Int. J. Syst. Evol. Microbiol.">
        <title>Complete genome sequence of Corynebacterium casei LMG S-19264T (=DSM 44701T), isolated from a smear-ripened cheese.</title>
        <authorList>
            <consortium name="US DOE Joint Genome Institute (JGI-PGF)"/>
            <person name="Walter F."/>
            <person name="Albersmeier A."/>
            <person name="Kalinowski J."/>
            <person name="Ruckert C."/>
        </authorList>
    </citation>
    <scope>NUCLEOTIDE SEQUENCE [LARGE SCALE GENOMIC DNA]</scope>
    <source>
        <strain evidence="7 8">NBRC 110095</strain>
    </source>
</reference>
<keyword evidence="3 6" id="KW-0812">Transmembrane</keyword>
<feature type="transmembrane region" description="Helical" evidence="6">
    <location>
        <begin position="139"/>
        <end position="161"/>
    </location>
</feature>
<accession>A0AA37WQC5</accession>
<evidence type="ECO:0000256" key="1">
    <source>
        <dbReference type="ARBA" id="ARBA00004141"/>
    </source>
</evidence>
<comment type="similarity">
    <text evidence="2">Belongs to the autoinducer-2 exporter (AI-2E) (TC 2.A.86) family.</text>
</comment>
<keyword evidence="8" id="KW-1185">Reference proteome</keyword>
<organism evidence="7 8">
    <name type="scientific">Marinibactrum halimedae</name>
    <dbReference type="NCBI Taxonomy" id="1444977"/>
    <lineage>
        <taxon>Bacteria</taxon>
        <taxon>Pseudomonadati</taxon>
        <taxon>Pseudomonadota</taxon>
        <taxon>Gammaproteobacteria</taxon>
        <taxon>Cellvibrionales</taxon>
        <taxon>Cellvibrionaceae</taxon>
        <taxon>Marinibactrum</taxon>
    </lineage>
</organism>
<protein>
    <submittedName>
        <fullName evidence="7">Membrane protein</fullName>
    </submittedName>
</protein>
<dbReference type="GO" id="GO:0016020">
    <property type="term" value="C:membrane"/>
    <property type="evidence" value="ECO:0007669"/>
    <property type="project" value="UniProtKB-SubCell"/>
</dbReference>
<sequence length="368" mass="39784">MTVELSPISRFLLVTAAFVVVVAGMKTAESLLVPFFLSLFIAVICSPPLSWMNRKGVPNWLAILIIIAVIVVSGMVIGAVVGSSISSFRESLPEYQERLHEFSASGFAFLSQFGINIDPQHWRENFNPSAALAFAGNTLASLGNVMTNAFLILLTVVFILAEEVRFSDKYRAASLDADSTLKAVERFTSAVNRYMAIKTGMSFLTGFTVLIWLWIQGVDYPALWGLLAFLLNFVPTLGSILAAIPAVLLSLVQLGPGDALITAVGFVLVNGIVGNGIEPRVMGKGLDLSALVVFLSLVFWGWILGPVGMLLSVPLTMTVKIALESFEDTRWLGIMLGSGKGIDAIHSIIAEHTSSNRHAQITKHEEVE</sequence>
<dbReference type="AlphaFoldDB" id="A0AA37WQC5"/>
<feature type="transmembrane region" description="Helical" evidence="6">
    <location>
        <begin position="195"/>
        <end position="215"/>
    </location>
</feature>
<dbReference type="Pfam" id="PF01594">
    <property type="entry name" value="AI-2E_transport"/>
    <property type="match status" value="1"/>
</dbReference>
<evidence type="ECO:0000256" key="5">
    <source>
        <dbReference type="ARBA" id="ARBA00023136"/>
    </source>
</evidence>
<evidence type="ECO:0000256" key="2">
    <source>
        <dbReference type="ARBA" id="ARBA00009773"/>
    </source>
</evidence>
<name>A0AA37WQC5_9GAMM</name>
<feature type="transmembrane region" description="Helical" evidence="6">
    <location>
        <begin position="61"/>
        <end position="85"/>
    </location>
</feature>